<protein>
    <submittedName>
        <fullName evidence="3">Predicted protein</fullName>
    </submittedName>
</protein>
<feature type="region of interest" description="Disordered" evidence="1">
    <location>
        <begin position="151"/>
        <end position="256"/>
    </location>
</feature>
<feature type="compositionally biased region" description="Polar residues" evidence="1">
    <location>
        <begin position="235"/>
        <end position="248"/>
    </location>
</feature>
<feature type="compositionally biased region" description="Low complexity" evidence="1">
    <location>
        <begin position="268"/>
        <end position="286"/>
    </location>
</feature>
<feature type="domain" description="T6SS Phospholipase effector Tle1-like catalytic" evidence="2">
    <location>
        <begin position="689"/>
        <end position="786"/>
    </location>
</feature>
<dbReference type="Proteomes" id="UP000001194">
    <property type="component" value="Unassembled WGS sequence"/>
</dbReference>
<evidence type="ECO:0000313" key="3">
    <source>
        <dbReference type="EMBL" id="EDR04468.1"/>
    </source>
</evidence>
<keyword evidence="4" id="KW-1185">Reference proteome</keyword>
<reference evidence="3 4" key="1">
    <citation type="journal article" date="2008" name="Nature">
        <title>The genome of Laccaria bicolor provides insights into mycorrhizal symbiosis.</title>
        <authorList>
            <person name="Martin F."/>
            <person name="Aerts A."/>
            <person name="Ahren D."/>
            <person name="Brun A."/>
            <person name="Danchin E.G.J."/>
            <person name="Duchaussoy F."/>
            <person name="Gibon J."/>
            <person name="Kohler A."/>
            <person name="Lindquist E."/>
            <person name="Pereda V."/>
            <person name="Salamov A."/>
            <person name="Shapiro H.J."/>
            <person name="Wuyts J."/>
            <person name="Blaudez D."/>
            <person name="Buee M."/>
            <person name="Brokstein P."/>
            <person name="Canbaeck B."/>
            <person name="Cohen D."/>
            <person name="Courty P.E."/>
            <person name="Coutinho P.M."/>
            <person name="Delaruelle C."/>
            <person name="Detter J.C."/>
            <person name="Deveau A."/>
            <person name="DiFazio S."/>
            <person name="Duplessis S."/>
            <person name="Fraissinet-Tachet L."/>
            <person name="Lucic E."/>
            <person name="Frey-Klett P."/>
            <person name="Fourrey C."/>
            <person name="Feussner I."/>
            <person name="Gay G."/>
            <person name="Grimwood J."/>
            <person name="Hoegger P.J."/>
            <person name="Jain P."/>
            <person name="Kilaru S."/>
            <person name="Labbe J."/>
            <person name="Lin Y.C."/>
            <person name="Legue V."/>
            <person name="Le Tacon F."/>
            <person name="Marmeisse R."/>
            <person name="Melayah D."/>
            <person name="Montanini B."/>
            <person name="Muratet M."/>
            <person name="Nehls U."/>
            <person name="Niculita-Hirzel H."/>
            <person name="Oudot-Le Secq M.P."/>
            <person name="Peter M."/>
            <person name="Quesneville H."/>
            <person name="Rajashekar B."/>
            <person name="Reich M."/>
            <person name="Rouhier N."/>
            <person name="Schmutz J."/>
            <person name="Yin T."/>
            <person name="Chalot M."/>
            <person name="Henrissat B."/>
            <person name="Kuees U."/>
            <person name="Lucas S."/>
            <person name="Van de Peer Y."/>
            <person name="Podila G.K."/>
            <person name="Polle A."/>
            <person name="Pukkila P.J."/>
            <person name="Richardson P.M."/>
            <person name="Rouze P."/>
            <person name="Sanders I.R."/>
            <person name="Stajich J.E."/>
            <person name="Tunlid A."/>
            <person name="Tuskan G."/>
            <person name="Grigoriev I.V."/>
        </authorList>
    </citation>
    <scope>NUCLEOTIDE SEQUENCE [LARGE SCALE GENOMIC DNA]</scope>
    <source>
        <strain evidence="4">S238N-H82 / ATCC MYA-4686</strain>
    </source>
</reference>
<dbReference type="AlphaFoldDB" id="B0DLW8"/>
<dbReference type="InParanoid" id="B0DLW8"/>
<dbReference type="EMBL" id="DS547118">
    <property type="protein sequence ID" value="EDR04468.1"/>
    <property type="molecule type" value="Genomic_DNA"/>
</dbReference>
<dbReference type="KEGG" id="lbc:LACBIDRAFT_330615"/>
<name>B0DLW8_LACBS</name>
<organism evidence="4">
    <name type="scientific">Laccaria bicolor (strain S238N-H82 / ATCC MYA-4686)</name>
    <name type="common">Bicoloured deceiver</name>
    <name type="synonym">Laccaria laccata var. bicolor</name>
    <dbReference type="NCBI Taxonomy" id="486041"/>
    <lineage>
        <taxon>Eukaryota</taxon>
        <taxon>Fungi</taxon>
        <taxon>Dikarya</taxon>
        <taxon>Basidiomycota</taxon>
        <taxon>Agaricomycotina</taxon>
        <taxon>Agaricomycetes</taxon>
        <taxon>Agaricomycetidae</taxon>
        <taxon>Agaricales</taxon>
        <taxon>Agaricineae</taxon>
        <taxon>Hydnangiaceae</taxon>
        <taxon>Laccaria</taxon>
    </lineage>
</organism>
<proteinExistence type="predicted"/>
<dbReference type="Pfam" id="PF09994">
    <property type="entry name" value="T6SS_Tle1-like_cat"/>
    <property type="match status" value="2"/>
</dbReference>
<accession>B0DLW8</accession>
<dbReference type="InterPro" id="IPR018712">
    <property type="entry name" value="Tle1-like_cat"/>
</dbReference>
<dbReference type="PANTHER" id="PTHR33840">
    <property type="match status" value="1"/>
</dbReference>
<evidence type="ECO:0000313" key="4">
    <source>
        <dbReference type="Proteomes" id="UP000001194"/>
    </source>
</evidence>
<feature type="domain" description="T6SS Phospholipase effector Tle1-like catalytic" evidence="2">
    <location>
        <begin position="805"/>
        <end position="974"/>
    </location>
</feature>
<feature type="compositionally biased region" description="Low complexity" evidence="1">
    <location>
        <begin position="176"/>
        <end position="210"/>
    </location>
</feature>
<evidence type="ECO:0000259" key="2">
    <source>
        <dbReference type="Pfam" id="PF09994"/>
    </source>
</evidence>
<gene>
    <name evidence="3" type="ORF">LACBIDRAFT_330615</name>
</gene>
<feature type="region of interest" description="Disordered" evidence="1">
    <location>
        <begin position="882"/>
        <end position="927"/>
    </location>
</feature>
<feature type="region of interest" description="Disordered" evidence="1">
    <location>
        <begin position="268"/>
        <end position="297"/>
    </location>
</feature>
<dbReference type="GeneID" id="6080590"/>
<dbReference type="STRING" id="486041.B0DLW8"/>
<sequence>MNNKSPFPPLFSLIHEYDQTNYLLTYLIHIQRADGDFGAVDLLKPSAALSYFRKLCSSFTDVSQDVIDNFFQDSMRLVRSQGEPAVKAHTVPREVSEKVYEILMKSKGRTIGRQQLLGHWVRRLLRTFMGEGRLTFLRVDDMAPTGKSATVEGYKAERSGSVAGQSTPSSSPPSMSPSTSPPSRTHSRQPSGGTGAIASSSSRRAHAPSVSAPPPDPSSFSTTQPGPDTHGMTPSIISHSPSATTTKSRPMEKEVSASARDLCLGLTMTPTPLVTPTTRPATRSRAQNISPEHEPSHHRDFFTASRRCSKCREVVKSPRSSSTEPFAPASSCASCYTNHCRGCFKPTRFPPTCSGGSSCPIRTCCSAICAIALFEVLCSFDKEYAGFVANLTTREFINVVIARTDKRTRAFEGMLVGTLRNVSSWLVQAASLSSSSESDSSSGSGIHPSIPRLFTVSHLPGVMYAFLSHTLGAERDWVVHSEVYVALMDVIKNLSSSSNGGVSGVVKEGRSLGDAVKRLERHRQGLERYGNKFKFAAMAEKIETLCEMGVTVLFAIDVARFFVLAAFFLPSFFRFLIIIHSIDSPLACFFRRQRKRKPIHIPWRPIQEPALVIPRSHRASCRHAMSPVYNCFELVSALFHDLELHPSSTSVFSMPDDHTPSAKGEKSTAGLVATSDTEIKLCQHKIGGRNLIVCIDGTANQFGEKNTNVIELYNRILKEVEDNQKTWYNSGIGTYARPSWKSFKFYRQVLSHKVDLAIAWNFERTVLGAYRWLSDNYERGDCIFLFDPKSDEVSSSVTRVGSPQAKQETSSAERFKRAFSYKDVRVHFVGAWDTVSSIGFARGKKMLPRTVDGMKHVCFFRHALALDERRVKFLPEYAYGGSATCANPDNENPSGANPGSSEKGNKPSTITEGENTKDISSSDDVDRSQGIKLTVKHPQTLEVWFAGTHSDIGGGNVKNAEMDRSRPPLRWMVLQAGALGLRTEPFERELSPHEQINVIESLTWVWWPLELCFFDRLTYTRRANGKKMTHK</sequence>
<evidence type="ECO:0000256" key="1">
    <source>
        <dbReference type="SAM" id="MobiDB-lite"/>
    </source>
</evidence>
<feature type="compositionally biased region" description="Polar residues" evidence="1">
    <location>
        <begin position="884"/>
        <end position="913"/>
    </location>
</feature>
<dbReference type="PANTHER" id="PTHR33840:SF1">
    <property type="entry name" value="TLE1 PHOSPHOLIPASE DOMAIN-CONTAINING PROTEIN"/>
    <property type="match status" value="1"/>
</dbReference>
<dbReference type="HOGENOM" id="CLU_294237_0_0_1"/>
<dbReference type="RefSeq" id="XP_001884987.1">
    <property type="nucleotide sequence ID" value="XM_001884952.1"/>
</dbReference>
<dbReference type="OrthoDB" id="538223at2759"/>